<keyword evidence="1" id="KW-0472">Membrane</keyword>
<evidence type="ECO:0000256" key="1">
    <source>
        <dbReference type="SAM" id="Phobius"/>
    </source>
</evidence>
<feature type="transmembrane region" description="Helical" evidence="1">
    <location>
        <begin position="85"/>
        <end position="105"/>
    </location>
</feature>
<proteinExistence type="predicted"/>
<accession>A0A2M9ZFQ6</accession>
<dbReference type="AlphaFoldDB" id="A0A2M9ZFQ6"/>
<name>A0A2M9ZFQ6_9LEPT</name>
<feature type="transmembrane region" description="Helical" evidence="1">
    <location>
        <begin position="29"/>
        <end position="51"/>
    </location>
</feature>
<dbReference type="Pfam" id="PF09835">
    <property type="entry name" value="DUF2062"/>
    <property type="match status" value="1"/>
</dbReference>
<dbReference type="InterPro" id="IPR018639">
    <property type="entry name" value="DUF2062"/>
</dbReference>
<keyword evidence="1" id="KW-0812">Transmembrane</keyword>
<evidence type="ECO:0000313" key="3">
    <source>
        <dbReference type="EMBL" id="PJZ67216.1"/>
    </source>
</evidence>
<evidence type="ECO:0000313" key="4">
    <source>
        <dbReference type="Proteomes" id="UP000231912"/>
    </source>
</evidence>
<feature type="domain" description="DUF2062" evidence="2">
    <location>
        <begin position="24"/>
        <end position="175"/>
    </location>
</feature>
<feature type="transmembrane region" description="Helical" evidence="1">
    <location>
        <begin position="57"/>
        <end position="78"/>
    </location>
</feature>
<evidence type="ECO:0000259" key="2">
    <source>
        <dbReference type="Pfam" id="PF09835"/>
    </source>
</evidence>
<dbReference type="PANTHER" id="PTHR40547:SF1">
    <property type="entry name" value="SLL0298 PROTEIN"/>
    <property type="match status" value="1"/>
</dbReference>
<keyword evidence="1" id="KW-1133">Transmembrane helix</keyword>
<comment type="caution">
    <text evidence="3">The sequence shown here is derived from an EMBL/GenBank/DDBJ whole genome shotgun (WGS) entry which is preliminary data.</text>
</comment>
<dbReference type="Proteomes" id="UP000231912">
    <property type="component" value="Unassembled WGS sequence"/>
</dbReference>
<gene>
    <name evidence="3" type="ORF">CH371_03940</name>
</gene>
<sequence length="212" mass="24164">MNYLRMLGRIIHRQVILPFQESHAPIGEVCLGTSIGLIWAMTPLIGVQMYLGFATWVLFRLIGVRFYLPIAIAMIWITNPITLPFFYYLFYIVGKYVLILFGIGFNGIDFDTLLSISKQSESMDLVSGLYHWTLFLLDKMGLPMFVGGFAVGIPSAVLGYPLTYRLLNSYRKRKAEAEGLSLTEWEEKHIRKDVGLFSWWKSSKSTDTPSVS</sequence>
<feature type="transmembrane region" description="Helical" evidence="1">
    <location>
        <begin position="142"/>
        <end position="164"/>
    </location>
</feature>
<dbReference type="PANTHER" id="PTHR40547">
    <property type="entry name" value="SLL0298 PROTEIN"/>
    <property type="match status" value="1"/>
</dbReference>
<organism evidence="3 4">
    <name type="scientific">Leptospira wolffii</name>
    <dbReference type="NCBI Taxonomy" id="409998"/>
    <lineage>
        <taxon>Bacteria</taxon>
        <taxon>Pseudomonadati</taxon>
        <taxon>Spirochaetota</taxon>
        <taxon>Spirochaetia</taxon>
        <taxon>Leptospirales</taxon>
        <taxon>Leptospiraceae</taxon>
        <taxon>Leptospira</taxon>
    </lineage>
</organism>
<dbReference type="EMBL" id="NPDT01000001">
    <property type="protein sequence ID" value="PJZ67216.1"/>
    <property type="molecule type" value="Genomic_DNA"/>
</dbReference>
<dbReference type="RefSeq" id="WP_100757739.1">
    <property type="nucleotide sequence ID" value="NZ_NPDT01000001.1"/>
</dbReference>
<protein>
    <recommendedName>
        <fullName evidence="2">DUF2062 domain-containing protein</fullName>
    </recommendedName>
</protein>
<reference evidence="3 4" key="1">
    <citation type="submission" date="2017-07" db="EMBL/GenBank/DDBJ databases">
        <title>Leptospira spp. isolated from tropical soils.</title>
        <authorList>
            <person name="Thibeaux R."/>
            <person name="Iraola G."/>
            <person name="Ferres I."/>
            <person name="Bierque E."/>
            <person name="Girault D."/>
            <person name="Soupe-Gilbert M.-E."/>
            <person name="Picardeau M."/>
            <person name="Goarant C."/>
        </authorList>
    </citation>
    <scope>NUCLEOTIDE SEQUENCE [LARGE SCALE GENOMIC DNA]</scope>
    <source>
        <strain evidence="3 4">FH2-C-A2</strain>
    </source>
</reference>